<evidence type="ECO:0000313" key="1">
    <source>
        <dbReference type="EMBL" id="KAF4312263.1"/>
    </source>
</evidence>
<accession>A0A8H4J548</accession>
<dbReference type="OrthoDB" id="3014656at2759"/>
<comment type="caution">
    <text evidence="1">The sequence shown here is derived from an EMBL/GenBank/DDBJ whole genome shotgun (WGS) entry which is preliminary data.</text>
</comment>
<name>A0A8H4J548_9PEZI</name>
<evidence type="ECO:0000313" key="2">
    <source>
        <dbReference type="Proteomes" id="UP000572817"/>
    </source>
</evidence>
<proteinExistence type="predicted"/>
<dbReference type="AlphaFoldDB" id="A0A8H4J548"/>
<organism evidence="1 2">
    <name type="scientific">Botryosphaeria dothidea</name>
    <dbReference type="NCBI Taxonomy" id="55169"/>
    <lineage>
        <taxon>Eukaryota</taxon>
        <taxon>Fungi</taxon>
        <taxon>Dikarya</taxon>
        <taxon>Ascomycota</taxon>
        <taxon>Pezizomycotina</taxon>
        <taxon>Dothideomycetes</taxon>
        <taxon>Dothideomycetes incertae sedis</taxon>
        <taxon>Botryosphaeriales</taxon>
        <taxon>Botryosphaeriaceae</taxon>
        <taxon>Botryosphaeria</taxon>
    </lineage>
</organism>
<dbReference type="EMBL" id="WWBZ02000007">
    <property type="protein sequence ID" value="KAF4312263.1"/>
    <property type="molecule type" value="Genomic_DNA"/>
</dbReference>
<reference evidence="1" key="1">
    <citation type="submission" date="2020-04" db="EMBL/GenBank/DDBJ databases">
        <title>Genome Assembly and Annotation of Botryosphaeria dothidea sdau 11-99, a Latent Pathogen of Apple Fruit Ring Rot in China.</title>
        <authorList>
            <person name="Yu C."/>
            <person name="Diao Y."/>
            <person name="Lu Q."/>
            <person name="Zhao J."/>
            <person name="Cui S."/>
            <person name="Peng C."/>
            <person name="He B."/>
            <person name="Liu H."/>
        </authorList>
    </citation>
    <scope>NUCLEOTIDE SEQUENCE [LARGE SCALE GENOMIC DNA]</scope>
    <source>
        <strain evidence="1">Sdau11-99</strain>
    </source>
</reference>
<dbReference type="Proteomes" id="UP000572817">
    <property type="component" value="Unassembled WGS sequence"/>
</dbReference>
<protein>
    <submittedName>
        <fullName evidence="1">Uncharacterized protein</fullName>
    </submittedName>
</protein>
<gene>
    <name evidence="1" type="ORF">GTA08_BOTSDO12151</name>
</gene>
<keyword evidence="2" id="KW-1185">Reference proteome</keyword>
<sequence>MAQSIVEAATAFAHKYDRTMRSYNDQPLEDFATALSAFYNQKSFTNFYNGSTTVITDVATTIRSLSHHLSCMEKRGIGFCLTMEKLHVDPVSDGSALCRITWKLTPKNAIEPWTFDNIYGYRRTSLEANGSGEHGVESKETNGAVKEQRPDGVWEFVVADNDISSTLQRVPNLYQL</sequence>